<evidence type="ECO:0000259" key="8">
    <source>
        <dbReference type="Pfam" id="PF01171"/>
    </source>
</evidence>
<comment type="caution">
    <text evidence="9">The sequence shown here is derived from an EMBL/GenBank/DDBJ whole genome shotgun (WGS) entry which is preliminary data.</text>
</comment>
<dbReference type="SUPFAM" id="SSF52402">
    <property type="entry name" value="Adenine nucleotide alpha hydrolases-like"/>
    <property type="match status" value="1"/>
</dbReference>
<accession>A0A8B6M4J0</accession>
<dbReference type="InterPro" id="IPR012094">
    <property type="entry name" value="tRNA_Ile_lys_synt"/>
</dbReference>
<dbReference type="EC" id="6.3.4.19" evidence="6"/>
<dbReference type="InterPro" id="IPR011063">
    <property type="entry name" value="TilS/TtcA_N"/>
</dbReference>
<evidence type="ECO:0000256" key="1">
    <source>
        <dbReference type="ARBA" id="ARBA00022598"/>
    </source>
</evidence>
<gene>
    <name evidence="6 9" type="primary">tilS</name>
    <name evidence="9" type="ORF">MPC4_20141</name>
</gene>
<evidence type="ECO:0000256" key="7">
    <source>
        <dbReference type="SAM" id="MobiDB-lite"/>
    </source>
</evidence>
<keyword evidence="10" id="KW-1185">Reference proteome</keyword>
<evidence type="ECO:0000256" key="2">
    <source>
        <dbReference type="ARBA" id="ARBA00022694"/>
    </source>
</evidence>
<keyword evidence="1 6" id="KW-0436">Ligase</keyword>
<organism evidence="9 10">
    <name type="scientific">Methylocella tundrae</name>
    <dbReference type="NCBI Taxonomy" id="227605"/>
    <lineage>
        <taxon>Bacteria</taxon>
        <taxon>Pseudomonadati</taxon>
        <taxon>Pseudomonadota</taxon>
        <taxon>Alphaproteobacteria</taxon>
        <taxon>Hyphomicrobiales</taxon>
        <taxon>Beijerinckiaceae</taxon>
        <taxon>Methylocella</taxon>
    </lineage>
</organism>
<dbReference type="InterPro" id="IPR014729">
    <property type="entry name" value="Rossmann-like_a/b/a_fold"/>
</dbReference>
<keyword evidence="3 6" id="KW-0547">Nucleotide-binding</keyword>
<dbReference type="InterPro" id="IPR012795">
    <property type="entry name" value="tRNA_Ile_lys_synt_N"/>
</dbReference>
<dbReference type="AlphaFoldDB" id="A0A8B6M4J0"/>
<evidence type="ECO:0000256" key="6">
    <source>
        <dbReference type="HAMAP-Rule" id="MF_01161"/>
    </source>
</evidence>
<sequence>MLNVDSARSGKGGEPPPRAQRRAASIQAFSPEAVARLFQAWENAQRILLAVSGGPDSVALMLLAAEWARRRPGAPSLHVATVDHGLREDSRREAEAVAVWTARLGLTHDVLVWSGAKPRSKIQELAREARYALLFSHAARIGADIVATAHHADDQAETILFRLLRGSGLGGLSGMAASARRQGLMLSRPLLELPKAELIAFCEAKAHPFFADPSNRNPAYARTRLRALGAILAEEGLSRHALLRLGRRAARAEAALAARAEAAAAALDARRESGGFSADFTALANEPEEIFMRVLAAQITVLGGQGRPLRLDRLEALTAAVQGALRKNQPFAATLAGVALKLGRDGALVLQTENPRRRGRGAPKKEPPMA</sequence>
<dbReference type="Gene3D" id="3.40.50.620">
    <property type="entry name" value="HUPs"/>
    <property type="match status" value="1"/>
</dbReference>
<protein>
    <recommendedName>
        <fullName evidence="6">tRNA(Ile)-lysidine synthase</fullName>
        <ecNumber evidence="6">6.3.4.19</ecNumber>
    </recommendedName>
    <alternativeName>
        <fullName evidence="6">tRNA(Ile)-2-lysyl-cytidine synthase</fullName>
    </alternativeName>
    <alternativeName>
        <fullName evidence="6">tRNA(Ile)-lysidine synthetase</fullName>
    </alternativeName>
</protein>
<proteinExistence type="inferred from homology"/>
<evidence type="ECO:0000313" key="9">
    <source>
        <dbReference type="EMBL" id="VTZ49931.1"/>
    </source>
</evidence>
<feature type="binding site" evidence="6">
    <location>
        <begin position="52"/>
        <end position="57"/>
    </location>
    <ligand>
        <name>ATP</name>
        <dbReference type="ChEBI" id="CHEBI:30616"/>
    </ligand>
</feature>
<comment type="catalytic activity">
    <reaction evidence="5 6">
        <text>cytidine(34) in tRNA(Ile2) + L-lysine + ATP = lysidine(34) in tRNA(Ile2) + AMP + diphosphate + H(+)</text>
        <dbReference type="Rhea" id="RHEA:43744"/>
        <dbReference type="Rhea" id="RHEA-COMP:10625"/>
        <dbReference type="Rhea" id="RHEA-COMP:10670"/>
        <dbReference type="ChEBI" id="CHEBI:15378"/>
        <dbReference type="ChEBI" id="CHEBI:30616"/>
        <dbReference type="ChEBI" id="CHEBI:32551"/>
        <dbReference type="ChEBI" id="CHEBI:33019"/>
        <dbReference type="ChEBI" id="CHEBI:82748"/>
        <dbReference type="ChEBI" id="CHEBI:83665"/>
        <dbReference type="ChEBI" id="CHEBI:456215"/>
        <dbReference type="EC" id="6.3.4.19"/>
    </reaction>
</comment>
<dbReference type="CDD" id="cd01992">
    <property type="entry name" value="TilS_N"/>
    <property type="match status" value="1"/>
</dbReference>
<comment type="domain">
    <text evidence="6">The N-terminal region contains the highly conserved SGGXDS motif, predicted to be a P-loop motif involved in ATP binding.</text>
</comment>
<dbReference type="GO" id="GO:0005524">
    <property type="term" value="F:ATP binding"/>
    <property type="evidence" value="ECO:0007669"/>
    <property type="project" value="UniProtKB-UniRule"/>
</dbReference>
<dbReference type="GO" id="GO:0032267">
    <property type="term" value="F:tRNA(Ile)-lysidine synthase activity"/>
    <property type="evidence" value="ECO:0007669"/>
    <property type="project" value="UniProtKB-EC"/>
</dbReference>
<feature type="domain" description="tRNA(Ile)-lysidine/2-thiocytidine synthase N-terminal" evidence="8">
    <location>
        <begin position="47"/>
        <end position="227"/>
    </location>
</feature>
<keyword evidence="2 6" id="KW-0819">tRNA processing</keyword>
<dbReference type="PANTHER" id="PTHR43033">
    <property type="entry name" value="TRNA(ILE)-LYSIDINE SYNTHASE-RELATED"/>
    <property type="match status" value="1"/>
</dbReference>
<reference evidence="9 10" key="1">
    <citation type="submission" date="2019-05" db="EMBL/GenBank/DDBJ databases">
        <authorList>
            <person name="Farhan Ul Haque M."/>
        </authorList>
    </citation>
    <scope>NUCLEOTIDE SEQUENCE [LARGE SCALE GENOMIC DNA]</scope>
    <source>
        <strain evidence="9">2</strain>
    </source>
</reference>
<dbReference type="RefSeq" id="WP_174512132.1">
    <property type="nucleotide sequence ID" value="NZ_CABFMQ020000076.1"/>
</dbReference>
<dbReference type="HAMAP" id="MF_01161">
    <property type="entry name" value="tRNA_Ile_lys_synt"/>
    <property type="match status" value="1"/>
</dbReference>
<dbReference type="GO" id="GO:0006400">
    <property type="term" value="P:tRNA modification"/>
    <property type="evidence" value="ECO:0007669"/>
    <property type="project" value="UniProtKB-UniRule"/>
</dbReference>
<dbReference type="NCBIfam" id="TIGR02432">
    <property type="entry name" value="lysidine_TilS_N"/>
    <property type="match status" value="1"/>
</dbReference>
<evidence type="ECO:0000256" key="5">
    <source>
        <dbReference type="ARBA" id="ARBA00048539"/>
    </source>
</evidence>
<dbReference type="Proteomes" id="UP000485880">
    <property type="component" value="Unassembled WGS sequence"/>
</dbReference>
<dbReference type="Pfam" id="PF01171">
    <property type="entry name" value="ATP_bind_3"/>
    <property type="match status" value="1"/>
</dbReference>
<name>A0A8B6M4J0_METTU</name>
<dbReference type="EMBL" id="CABFMQ020000076">
    <property type="protein sequence ID" value="VTZ49931.1"/>
    <property type="molecule type" value="Genomic_DNA"/>
</dbReference>
<keyword evidence="6" id="KW-0963">Cytoplasm</keyword>
<keyword evidence="4 6" id="KW-0067">ATP-binding</keyword>
<dbReference type="GO" id="GO:0005737">
    <property type="term" value="C:cytoplasm"/>
    <property type="evidence" value="ECO:0007669"/>
    <property type="project" value="UniProtKB-SubCell"/>
</dbReference>
<comment type="subcellular location">
    <subcellularLocation>
        <location evidence="6">Cytoplasm</location>
    </subcellularLocation>
</comment>
<evidence type="ECO:0000313" key="10">
    <source>
        <dbReference type="Proteomes" id="UP000485880"/>
    </source>
</evidence>
<feature type="region of interest" description="Disordered" evidence="7">
    <location>
        <begin position="1"/>
        <end position="24"/>
    </location>
</feature>
<evidence type="ECO:0000256" key="4">
    <source>
        <dbReference type="ARBA" id="ARBA00022840"/>
    </source>
</evidence>
<comment type="function">
    <text evidence="6">Ligates lysine onto the cytidine present at position 34 of the AUA codon-specific tRNA(Ile) that contains the anticodon CAU, in an ATP-dependent manner. Cytidine is converted to lysidine, thus changing the amino acid specificity of the tRNA from methionine to isoleucine.</text>
</comment>
<evidence type="ECO:0000256" key="3">
    <source>
        <dbReference type="ARBA" id="ARBA00022741"/>
    </source>
</evidence>
<comment type="similarity">
    <text evidence="6">Belongs to the tRNA(Ile)-lysidine synthase family.</text>
</comment>
<dbReference type="PANTHER" id="PTHR43033:SF1">
    <property type="entry name" value="TRNA(ILE)-LYSIDINE SYNTHASE-RELATED"/>
    <property type="match status" value="1"/>
</dbReference>